<dbReference type="OrthoDB" id="9807829at2"/>
<dbReference type="Pfam" id="PF00849">
    <property type="entry name" value="PseudoU_synth_2"/>
    <property type="match status" value="1"/>
</dbReference>
<evidence type="ECO:0000256" key="4">
    <source>
        <dbReference type="PIRSR" id="PIRSR606225-1"/>
    </source>
</evidence>
<dbReference type="InterPro" id="IPR050188">
    <property type="entry name" value="RluA_PseudoU_synthase"/>
</dbReference>
<dbReference type="CDD" id="cd00165">
    <property type="entry name" value="S4"/>
    <property type="match status" value="1"/>
</dbReference>
<dbReference type="GO" id="GO:0160140">
    <property type="term" value="F:23S rRNA pseudouridine(1911/1915/1917) synthase activity"/>
    <property type="evidence" value="ECO:0007669"/>
    <property type="project" value="UniProtKB-EC"/>
</dbReference>
<dbReference type="AlphaFoldDB" id="A0A0R3N456"/>
<dbReference type="EC" id="5.4.99.-" evidence="6"/>
<comment type="catalytic activity">
    <reaction evidence="3">
        <text>uridine(1911/1915/1917) in 23S rRNA = pseudouridine(1911/1915/1917) in 23S rRNA</text>
        <dbReference type="Rhea" id="RHEA:42524"/>
        <dbReference type="Rhea" id="RHEA-COMP:10097"/>
        <dbReference type="Rhea" id="RHEA-COMP:10098"/>
        <dbReference type="ChEBI" id="CHEBI:65314"/>
        <dbReference type="ChEBI" id="CHEBI:65315"/>
        <dbReference type="EC" id="5.4.99.23"/>
    </reaction>
</comment>
<feature type="region of interest" description="Disordered" evidence="7">
    <location>
        <begin position="1"/>
        <end position="66"/>
    </location>
</feature>
<evidence type="ECO:0000313" key="10">
    <source>
        <dbReference type="Proteomes" id="UP000052023"/>
    </source>
</evidence>
<proteinExistence type="inferred from homology"/>
<dbReference type="InterPro" id="IPR006145">
    <property type="entry name" value="PsdUridine_synth_RsuA/RluA"/>
</dbReference>
<name>A0A0R3N456_9BRAD</name>
<dbReference type="GO" id="GO:0000455">
    <property type="term" value="P:enzyme-directed rRNA pseudouridine synthesis"/>
    <property type="evidence" value="ECO:0007669"/>
    <property type="project" value="UniProtKB-ARBA"/>
</dbReference>
<dbReference type="SMART" id="SM00363">
    <property type="entry name" value="S4"/>
    <property type="match status" value="1"/>
</dbReference>
<dbReference type="PANTHER" id="PTHR21600">
    <property type="entry name" value="MITOCHONDRIAL RNA PSEUDOURIDINE SYNTHASE"/>
    <property type="match status" value="1"/>
</dbReference>
<dbReference type="Gene3D" id="3.10.290.10">
    <property type="entry name" value="RNA-binding S4 domain"/>
    <property type="match status" value="1"/>
</dbReference>
<dbReference type="NCBIfam" id="TIGR00005">
    <property type="entry name" value="rluA_subfam"/>
    <property type="match status" value="1"/>
</dbReference>
<dbReference type="CDD" id="cd02869">
    <property type="entry name" value="PseudoU_synth_RluA_like"/>
    <property type="match status" value="1"/>
</dbReference>
<evidence type="ECO:0000256" key="3">
    <source>
        <dbReference type="ARBA" id="ARBA00036882"/>
    </source>
</evidence>
<dbReference type="RefSeq" id="WP_057843611.1">
    <property type="nucleotide sequence ID" value="NZ_LLYA01000113.1"/>
</dbReference>
<keyword evidence="5" id="KW-0694">RNA-binding</keyword>
<dbReference type="InterPro" id="IPR002942">
    <property type="entry name" value="S4_RNA-bd"/>
</dbReference>
<dbReference type="InterPro" id="IPR006224">
    <property type="entry name" value="PsdUridine_synth_RluA-like_CS"/>
</dbReference>
<evidence type="ECO:0000256" key="6">
    <source>
        <dbReference type="RuleBase" id="RU362028"/>
    </source>
</evidence>
<organism evidence="9 10">
    <name type="scientific">Bradyrhizobium retamae</name>
    <dbReference type="NCBI Taxonomy" id="1300035"/>
    <lineage>
        <taxon>Bacteria</taxon>
        <taxon>Pseudomonadati</taxon>
        <taxon>Pseudomonadota</taxon>
        <taxon>Alphaproteobacteria</taxon>
        <taxon>Hyphomicrobiales</taxon>
        <taxon>Nitrobacteraceae</taxon>
        <taxon>Bradyrhizobium</taxon>
    </lineage>
</organism>
<dbReference type="Gene3D" id="3.30.2350.10">
    <property type="entry name" value="Pseudouridine synthase"/>
    <property type="match status" value="1"/>
</dbReference>
<dbReference type="SUPFAM" id="SSF55174">
    <property type="entry name" value="Alpha-L RNA-binding motif"/>
    <property type="match status" value="1"/>
</dbReference>
<evidence type="ECO:0000313" key="9">
    <source>
        <dbReference type="EMBL" id="KRR27193.1"/>
    </source>
</evidence>
<sequence length="397" mass="43819">MSRRVKRPLRPAGDRPKGARPYRGSSAERPPAHRLGGKPAARFAAPPPRAKPLVAESAKVAPEPPPLPTKVQTVVVTADENNMRVDRFLEARFPGLSFSHIQRIVRKGELRVNGKRADSKDRLEEGQSVRIPPLRLDAPKGTGLLSEAATKTLQALKEMTLYEDADVVVLNKPAGLAVQGGSGITRNVDQMLEVMRDAKGQKPRLVHRLDRETSGCLLVAKTRFAATALTGSFRHRSARKIYWALVAGVPKPKQGRISTYLAKEESEEDSIMRVAKHGDEGASHAVTYYAVVETSAQKLAWVSLKPVTGRTHQLRAHMAHIDHAIVGDPKYFNKENWDLPGGLQNRLHLLARRLVIPHPRGGVIDVSAPLPPHMLQSWNLLGLEHDRFDPIENAPEE</sequence>
<dbReference type="GO" id="GO:0003723">
    <property type="term" value="F:RNA binding"/>
    <property type="evidence" value="ECO:0007669"/>
    <property type="project" value="UniProtKB-KW"/>
</dbReference>
<protein>
    <recommendedName>
        <fullName evidence="6">Pseudouridine synthase</fullName>
        <ecNumber evidence="6">5.4.99.-</ecNumber>
    </recommendedName>
</protein>
<evidence type="ECO:0000256" key="1">
    <source>
        <dbReference type="ARBA" id="ARBA00010876"/>
    </source>
</evidence>
<dbReference type="Proteomes" id="UP000052023">
    <property type="component" value="Unassembled WGS sequence"/>
</dbReference>
<dbReference type="EMBL" id="LLYA01000113">
    <property type="protein sequence ID" value="KRR27193.1"/>
    <property type="molecule type" value="Genomic_DNA"/>
</dbReference>
<evidence type="ECO:0000256" key="5">
    <source>
        <dbReference type="PROSITE-ProRule" id="PRU00182"/>
    </source>
</evidence>
<comment type="catalytic activity">
    <reaction evidence="6">
        <text>a uridine in RNA = a pseudouridine in RNA</text>
        <dbReference type="Rhea" id="RHEA:48348"/>
        <dbReference type="Rhea" id="RHEA-COMP:12068"/>
        <dbReference type="Rhea" id="RHEA-COMP:12069"/>
        <dbReference type="ChEBI" id="CHEBI:65314"/>
        <dbReference type="ChEBI" id="CHEBI:65315"/>
    </reaction>
</comment>
<dbReference type="SUPFAM" id="SSF55120">
    <property type="entry name" value="Pseudouridine synthase"/>
    <property type="match status" value="1"/>
</dbReference>
<keyword evidence="2 6" id="KW-0413">Isomerase</keyword>
<feature type="active site" evidence="4">
    <location>
        <position position="210"/>
    </location>
</feature>
<dbReference type="PROSITE" id="PS01129">
    <property type="entry name" value="PSI_RLU"/>
    <property type="match status" value="1"/>
</dbReference>
<accession>A0A0R3N456</accession>
<dbReference type="PANTHER" id="PTHR21600:SF44">
    <property type="entry name" value="RIBOSOMAL LARGE SUBUNIT PSEUDOURIDINE SYNTHASE D"/>
    <property type="match status" value="1"/>
</dbReference>
<keyword evidence="10" id="KW-1185">Reference proteome</keyword>
<gene>
    <name evidence="9" type="ORF">CQ13_22240</name>
</gene>
<comment type="similarity">
    <text evidence="1 6">Belongs to the pseudouridine synthase RluA family.</text>
</comment>
<dbReference type="InterPro" id="IPR020103">
    <property type="entry name" value="PsdUridine_synth_cat_dom_sf"/>
</dbReference>
<dbReference type="InterPro" id="IPR006225">
    <property type="entry name" value="PsdUridine_synth_RluC/D"/>
</dbReference>
<evidence type="ECO:0000259" key="8">
    <source>
        <dbReference type="SMART" id="SM00363"/>
    </source>
</evidence>
<reference evidence="9 10" key="1">
    <citation type="submission" date="2014-03" db="EMBL/GenBank/DDBJ databases">
        <title>Bradyrhizobium valentinum sp. nov., isolated from effective nodules of Lupinus mariae-josephae, a lupine endemic of basic-lime soils in Eastern Spain.</title>
        <authorList>
            <person name="Duran D."/>
            <person name="Rey L."/>
            <person name="Navarro A."/>
            <person name="Busquets A."/>
            <person name="Imperial J."/>
            <person name="Ruiz-Argueso T."/>
        </authorList>
    </citation>
    <scope>NUCLEOTIDE SEQUENCE [LARGE SCALE GENOMIC DNA]</scope>
    <source>
        <strain evidence="9 10">Ro19</strain>
    </source>
</reference>
<dbReference type="Pfam" id="PF01479">
    <property type="entry name" value="S4"/>
    <property type="match status" value="1"/>
</dbReference>
<evidence type="ECO:0000256" key="2">
    <source>
        <dbReference type="ARBA" id="ARBA00023235"/>
    </source>
</evidence>
<dbReference type="InterPro" id="IPR036986">
    <property type="entry name" value="S4_RNA-bd_sf"/>
</dbReference>
<feature type="domain" description="RNA-binding S4" evidence="8">
    <location>
        <begin position="83"/>
        <end position="142"/>
    </location>
</feature>
<evidence type="ECO:0000256" key="7">
    <source>
        <dbReference type="SAM" id="MobiDB-lite"/>
    </source>
</evidence>
<comment type="caution">
    <text evidence="9">The sequence shown here is derived from an EMBL/GenBank/DDBJ whole genome shotgun (WGS) entry which is preliminary data.</text>
</comment>
<comment type="function">
    <text evidence="6">Responsible for synthesis of pseudouridine from uracil.</text>
</comment>
<dbReference type="PROSITE" id="PS50889">
    <property type="entry name" value="S4"/>
    <property type="match status" value="1"/>
</dbReference>